<gene>
    <name evidence="7" type="ORF">E0E04_08210</name>
</gene>
<evidence type="ECO:0000256" key="1">
    <source>
        <dbReference type="ARBA" id="ARBA00004141"/>
    </source>
</evidence>
<evidence type="ECO:0000256" key="2">
    <source>
        <dbReference type="ARBA" id="ARBA00022692"/>
    </source>
</evidence>
<evidence type="ECO:0000256" key="3">
    <source>
        <dbReference type="ARBA" id="ARBA00022989"/>
    </source>
</evidence>
<name>A0A4R5G370_9STRE</name>
<reference evidence="7 8" key="1">
    <citation type="submission" date="2019-03" db="EMBL/GenBank/DDBJ databases">
        <authorList>
            <person name="Fan P."/>
        </authorList>
    </citation>
    <scope>NUCLEOTIDE SEQUENCE [LARGE SCALE GENOMIC DNA]</scope>
    <source>
        <strain evidence="7 8">KCJ4950</strain>
    </source>
</reference>
<dbReference type="RefSeq" id="WP_043878514.1">
    <property type="nucleotide sequence ID" value="NZ_SJWY01000244.1"/>
</dbReference>
<evidence type="ECO:0000259" key="6">
    <source>
        <dbReference type="Pfam" id="PF05154"/>
    </source>
</evidence>
<protein>
    <submittedName>
        <fullName evidence="7">TM2 domain-containing protein</fullName>
    </submittedName>
</protein>
<keyword evidence="2 5" id="KW-0812">Transmembrane</keyword>
<keyword evidence="3 5" id="KW-1133">Transmembrane helix</keyword>
<keyword evidence="4 5" id="KW-0472">Membrane</keyword>
<sequence length="153" mass="16985">MGKIIKVTGTEVTIANDDDYLKINPSELDFVPKVGDEVEVHKLEDEIIITKIEPKKDDKININIVNENNAVQNQSQVVNTSATVGGHYVNKWIYIILAVFLGGFGAHHFYAGYSGRGIKYLIFCWTGIPTIIGWFQAFGALFKTPNAEGKILV</sequence>
<dbReference type="InterPro" id="IPR007829">
    <property type="entry name" value="TM2"/>
</dbReference>
<dbReference type="GeneID" id="57921441"/>
<dbReference type="Pfam" id="PF05154">
    <property type="entry name" value="TM2"/>
    <property type="match status" value="1"/>
</dbReference>
<dbReference type="Proteomes" id="UP000295231">
    <property type="component" value="Unassembled WGS sequence"/>
</dbReference>
<feature type="transmembrane region" description="Helical" evidence="5">
    <location>
        <begin position="92"/>
        <end position="113"/>
    </location>
</feature>
<accession>A0A4R5G370</accession>
<evidence type="ECO:0000313" key="8">
    <source>
        <dbReference type="Proteomes" id="UP000295231"/>
    </source>
</evidence>
<dbReference type="AlphaFoldDB" id="A0A4R5G370"/>
<comment type="caution">
    <text evidence="7">The sequence shown here is derived from an EMBL/GenBank/DDBJ whole genome shotgun (WGS) entry which is preliminary data.</text>
</comment>
<keyword evidence="8" id="KW-1185">Reference proteome</keyword>
<comment type="subcellular location">
    <subcellularLocation>
        <location evidence="1">Membrane</location>
        <topology evidence="1">Multi-pass membrane protein</topology>
    </subcellularLocation>
</comment>
<feature type="transmembrane region" description="Helical" evidence="5">
    <location>
        <begin position="120"/>
        <end position="142"/>
    </location>
</feature>
<feature type="domain" description="TM2" evidence="6">
    <location>
        <begin position="89"/>
        <end position="137"/>
    </location>
</feature>
<dbReference type="EMBL" id="SJWY01000244">
    <property type="protein sequence ID" value="TDE70286.1"/>
    <property type="molecule type" value="Genomic_DNA"/>
</dbReference>
<evidence type="ECO:0000256" key="4">
    <source>
        <dbReference type="ARBA" id="ARBA00023136"/>
    </source>
</evidence>
<evidence type="ECO:0000313" key="7">
    <source>
        <dbReference type="EMBL" id="TDE70286.1"/>
    </source>
</evidence>
<proteinExistence type="predicted"/>
<evidence type="ECO:0000256" key="5">
    <source>
        <dbReference type="SAM" id="Phobius"/>
    </source>
</evidence>
<dbReference type="GO" id="GO:0016020">
    <property type="term" value="C:membrane"/>
    <property type="evidence" value="ECO:0007669"/>
    <property type="project" value="UniProtKB-SubCell"/>
</dbReference>
<organism evidence="7 8">
    <name type="scientific">Streptococcus vicugnae</name>
    <dbReference type="NCBI Taxonomy" id="2740579"/>
    <lineage>
        <taxon>Bacteria</taxon>
        <taxon>Bacillati</taxon>
        <taxon>Bacillota</taxon>
        <taxon>Bacilli</taxon>
        <taxon>Lactobacillales</taxon>
        <taxon>Streptococcaceae</taxon>
        <taxon>Streptococcus</taxon>
    </lineage>
</organism>